<keyword evidence="1" id="KW-0245">EGF-like domain</keyword>
<dbReference type="Gene3D" id="2.60.120.260">
    <property type="entry name" value="Galactose-binding domain-like"/>
    <property type="match status" value="4"/>
</dbReference>
<name>A0A2B4R9R0_STYPI</name>
<dbReference type="PROSITE" id="PS50948">
    <property type="entry name" value="PAN"/>
    <property type="match status" value="1"/>
</dbReference>
<accession>A0A2B4R9R0</accession>
<gene>
    <name evidence="6" type="primary">EDIL3</name>
    <name evidence="6" type="ORF">AWC38_SpisGene20715</name>
</gene>
<keyword evidence="2" id="KW-0812">Transmembrane</keyword>
<dbReference type="Pfam" id="PF00024">
    <property type="entry name" value="PAN_1"/>
    <property type="match status" value="1"/>
</dbReference>
<evidence type="ECO:0000256" key="2">
    <source>
        <dbReference type="SAM" id="Phobius"/>
    </source>
</evidence>
<dbReference type="InterPro" id="IPR008979">
    <property type="entry name" value="Galactose-bd-like_sf"/>
</dbReference>
<comment type="caution">
    <text evidence="6">The sequence shown here is derived from an EMBL/GenBank/DDBJ whole genome shotgun (WGS) entry which is preliminary data.</text>
</comment>
<dbReference type="PROSITE" id="PS50022">
    <property type="entry name" value="FA58C_3"/>
    <property type="match status" value="4"/>
</dbReference>
<feature type="disulfide bond" evidence="1">
    <location>
        <begin position="166"/>
        <end position="175"/>
    </location>
</feature>
<comment type="caution">
    <text evidence="1">Lacks conserved residue(s) required for the propagation of feature annotation.</text>
</comment>
<feature type="domain" description="F5/8 type C" evidence="3">
    <location>
        <begin position="333"/>
        <end position="486"/>
    </location>
</feature>
<sequence>MESFEACIHKSIMLLLAMAAIMTAFAASLCQIGGFIGCSFFMGRKMVDDHCLVGHEFSNVSAAGVTECFKACQANCRCISFNFLKNINQKNCQLNEENRHTKPGALISKSGSQYYDLVIDYKVTTAGSSCPCTHCSNSCCRDQPCHNGGLCVENCEASGKRFVCNCNREFTGQLCQTVAEQCLVALGMETKGIRDGQISASSKFSASYTASFGRLQFSGTWITQFNDINQWLQIDLMTNLYVSVTRVATQGRYDWDEWVTEYKLQYSSDKVDFQYYRDRGQSRDKVFSGNSDRHSVVQHDLNPVIKKRYIRFRPLAWESKIAMRVELYGCRDCLDALGMESNAISDVQITASSQYDSNHAPPFGRIHLLSSVPGAICGAWVAADGDTNPWLQIDLIKQNTKVTSVATQGRQDYPQWVTKYSLLYSNDSIAWHYYKEQGLKKEFTGNTDQLTVVPHDLNPPIRTRVIRFRVLTWYSWYAMRVELYGCHVTWAGCKAEEESLYGCQNCIKALGMESYAITDSQISASSEYNGIYAAVRGRLHLKTVPGWGGGAWVAHVGDNNPWLQIDLTKHYIKTVRVATQGRFSSPQWVTKYSLLYSNDTSNFLFYKVQGQGANKEFSANSDGRTVVSHDLSSPITARYIRFLVLAWYAWPSMRVELYGCHDCQRALGMRSGEIANSQINASSELNDFHAAILGRLESRIAGTKKGAWVAPQEDLNPWLQIDLLRQDTRITLIATQGRYDGAQWVTKYSLLYSNDTSNFLYYKEQGQQNTNKEFVGNTNSHTVVSHDLDRPITARYVRFQVLTWHNWAAMRVEVYGCHDN</sequence>
<dbReference type="CDD" id="cd01099">
    <property type="entry name" value="PAN_AP_HGF"/>
    <property type="match status" value="1"/>
</dbReference>
<feature type="domain" description="F5/8 type C" evidence="3">
    <location>
        <begin position="182"/>
        <end position="330"/>
    </location>
</feature>
<dbReference type="FunFam" id="2.60.120.260:FF:000016">
    <property type="entry name" value="Contactin-associated protein-like 4 isoform 1"/>
    <property type="match status" value="4"/>
</dbReference>
<feature type="domain" description="EGF-like" evidence="4">
    <location>
        <begin position="140"/>
        <end position="176"/>
    </location>
</feature>
<keyword evidence="2" id="KW-0472">Membrane</keyword>
<dbReference type="InterPro" id="IPR000421">
    <property type="entry name" value="FA58C"/>
</dbReference>
<dbReference type="Proteomes" id="UP000225706">
    <property type="component" value="Unassembled WGS sequence"/>
</dbReference>
<dbReference type="OrthoDB" id="5979835at2759"/>
<keyword evidence="7" id="KW-1185">Reference proteome</keyword>
<evidence type="ECO:0000256" key="1">
    <source>
        <dbReference type="PROSITE-ProRule" id="PRU00076"/>
    </source>
</evidence>
<dbReference type="InterPro" id="IPR003609">
    <property type="entry name" value="Pan_app"/>
</dbReference>
<dbReference type="Pfam" id="PF00754">
    <property type="entry name" value="F5_F8_type_C"/>
    <property type="match status" value="4"/>
</dbReference>
<feature type="domain" description="F5/8 type C" evidence="3">
    <location>
        <begin position="663"/>
        <end position="817"/>
    </location>
</feature>
<feature type="transmembrane region" description="Helical" evidence="2">
    <location>
        <begin position="12"/>
        <end position="42"/>
    </location>
</feature>
<dbReference type="AlphaFoldDB" id="A0A2B4R9R0"/>
<dbReference type="SUPFAM" id="SSF57414">
    <property type="entry name" value="Hairpin loop containing domain-like"/>
    <property type="match status" value="1"/>
</dbReference>
<keyword evidence="2" id="KW-1133">Transmembrane helix</keyword>
<evidence type="ECO:0000313" key="6">
    <source>
        <dbReference type="EMBL" id="PFX15084.1"/>
    </source>
</evidence>
<dbReference type="Gene3D" id="2.10.25.10">
    <property type="entry name" value="Laminin"/>
    <property type="match status" value="1"/>
</dbReference>
<evidence type="ECO:0000259" key="5">
    <source>
        <dbReference type="PROSITE" id="PS50948"/>
    </source>
</evidence>
<feature type="domain" description="F5/8 type C" evidence="3">
    <location>
        <begin position="506"/>
        <end position="660"/>
    </location>
</feature>
<protein>
    <submittedName>
        <fullName evidence="6">EGF-like repeat and discoidin I-like domain-containing protein 3</fullName>
    </submittedName>
</protein>
<dbReference type="PROSITE" id="PS00022">
    <property type="entry name" value="EGF_1"/>
    <property type="match status" value="1"/>
</dbReference>
<dbReference type="SMART" id="SM00231">
    <property type="entry name" value="FA58C"/>
    <property type="match status" value="4"/>
</dbReference>
<dbReference type="CDD" id="cd00057">
    <property type="entry name" value="FA58C"/>
    <property type="match status" value="4"/>
</dbReference>
<proteinExistence type="predicted"/>
<feature type="domain" description="Apple" evidence="5">
    <location>
        <begin position="38"/>
        <end position="119"/>
    </location>
</feature>
<dbReference type="PROSITE" id="PS01286">
    <property type="entry name" value="FA58C_2"/>
    <property type="match status" value="1"/>
</dbReference>
<evidence type="ECO:0000259" key="4">
    <source>
        <dbReference type="PROSITE" id="PS50026"/>
    </source>
</evidence>
<dbReference type="PROSITE" id="PS50026">
    <property type="entry name" value="EGF_3"/>
    <property type="match status" value="1"/>
</dbReference>
<dbReference type="Gene3D" id="3.50.4.10">
    <property type="entry name" value="Hepatocyte Growth Factor"/>
    <property type="match status" value="1"/>
</dbReference>
<keyword evidence="1" id="KW-1015">Disulfide bond</keyword>
<dbReference type="SMART" id="SM00473">
    <property type="entry name" value="PAN_AP"/>
    <property type="match status" value="1"/>
</dbReference>
<reference evidence="7" key="1">
    <citation type="journal article" date="2017" name="bioRxiv">
        <title>Comparative analysis of the genomes of Stylophora pistillata and Acropora digitifera provides evidence for extensive differences between species of corals.</title>
        <authorList>
            <person name="Voolstra C.R."/>
            <person name="Li Y."/>
            <person name="Liew Y.J."/>
            <person name="Baumgarten S."/>
            <person name="Zoccola D."/>
            <person name="Flot J.-F."/>
            <person name="Tambutte S."/>
            <person name="Allemand D."/>
            <person name="Aranda M."/>
        </authorList>
    </citation>
    <scope>NUCLEOTIDE SEQUENCE [LARGE SCALE GENOMIC DNA]</scope>
</reference>
<dbReference type="EMBL" id="LSMT01000688">
    <property type="protein sequence ID" value="PFX15084.1"/>
    <property type="molecule type" value="Genomic_DNA"/>
</dbReference>
<dbReference type="InterPro" id="IPR000742">
    <property type="entry name" value="EGF"/>
</dbReference>
<evidence type="ECO:0000259" key="3">
    <source>
        <dbReference type="PROSITE" id="PS50022"/>
    </source>
</evidence>
<organism evidence="6 7">
    <name type="scientific">Stylophora pistillata</name>
    <name type="common">Smooth cauliflower coral</name>
    <dbReference type="NCBI Taxonomy" id="50429"/>
    <lineage>
        <taxon>Eukaryota</taxon>
        <taxon>Metazoa</taxon>
        <taxon>Cnidaria</taxon>
        <taxon>Anthozoa</taxon>
        <taxon>Hexacorallia</taxon>
        <taxon>Scleractinia</taxon>
        <taxon>Astrocoeniina</taxon>
        <taxon>Pocilloporidae</taxon>
        <taxon>Stylophora</taxon>
    </lineage>
</organism>
<evidence type="ECO:0000313" key="7">
    <source>
        <dbReference type="Proteomes" id="UP000225706"/>
    </source>
</evidence>
<dbReference type="SUPFAM" id="SSF49785">
    <property type="entry name" value="Galactose-binding domain-like"/>
    <property type="match status" value="4"/>
</dbReference>
<dbReference type="PANTHER" id="PTHR24543">
    <property type="entry name" value="MULTICOPPER OXIDASE-RELATED"/>
    <property type="match status" value="1"/>
</dbReference>